<evidence type="ECO:0000256" key="6">
    <source>
        <dbReference type="ARBA" id="ARBA00029466"/>
    </source>
</evidence>
<name>A0A9D7DZP5_9PROT</name>
<protein>
    <submittedName>
        <fullName evidence="7">DNA mismatch endonuclease Vsr</fullName>
    </submittedName>
</protein>
<dbReference type="CDD" id="cd00221">
    <property type="entry name" value="Vsr"/>
    <property type="match status" value="1"/>
</dbReference>
<dbReference type="AlphaFoldDB" id="A0A9D7DZP5"/>
<comment type="caution">
    <text evidence="7">The sequence shown here is derived from an EMBL/GenBank/DDBJ whole genome shotgun (WGS) entry which is preliminary data.</text>
</comment>
<evidence type="ECO:0000256" key="3">
    <source>
        <dbReference type="ARBA" id="ARBA00022763"/>
    </source>
</evidence>
<dbReference type="InterPro" id="IPR004603">
    <property type="entry name" value="DNA_mismatch_endonuc_vsr"/>
</dbReference>
<organism evidence="7 8">
    <name type="scientific">Candidatus Methylophosphatis roskildensis</name>
    <dbReference type="NCBI Taxonomy" id="2899263"/>
    <lineage>
        <taxon>Bacteria</taxon>
        <taxon>Pseudomonadati</taxon>
        <taxon>Pseudomonadota</taxon>
        <taxon>Betaproteobacteria</taxon>
        <taxon>Nitrosomonadales</taxon>
        <taxon>Sterolibacteriaceae</taxon>
        <taxon>Candidatus Methylophosphatis</taxon>
    </lineage>
</organism>
<evidence type="ECO:0000256" key="1">
    <source>
        <dbReference type="ARBA" id="ARBA00022722"/>
    </source>
</evidence>
<dbReference type="EMBL" id="JADJEV010000004">
    <property type="protein sequence ID" value="MBK6973903.1"/>
    <property type="molecule type" value="Genomic_DNA"/>
</dbReference>
<reference evidence="7" key="1">
    <citation type="submission" date="2020-10" db="EMBL/GenBank/DDBJ databases">
        <title>Connecting structure to function with the recovery of over 1000 high-quality activated sludge metagenome-assembled genomes encoding full-length rRNA genes using long-read sequencing.</title>
        <authorList>
            <person name="Singleton C.M."/>
            <person name="Petriglieri F."/>
            <person name="Kristensen J.M."/>
            <person name="Kirkegaard R.H."/>
            <person name="Michaelsen T.Y."/>
            <person name="Andersen M.H."/>
            <person name="Karst S.M."/>
            <person name="Dueholm M.S."/>
            <person name="Nielsen P.H."/>
            <person name="Albertsen M."/>
        </authorList>
    </citation>
    <scope>NUCLEOTIDE SEQUENCE</scope>
    <source>
        <strain evidence="7">Bjer_18-Q3-R1-45_BAT3C.347</strain>
    </source>
</reference>
<dbReference type="GO" id="GO:0006298">
    <property type="term" value="P:mismatch repair"/>
    <property type="evidence" value="ECO:0007669"/>
    <property type="project" value="InterPro"/>
</dbReference>
<keyword evidence="5" id="KW-0234">DNA repair</keyword>
<comment type="similarity">
    <text evidence="6">Belongs to the Vsr family.</text>
</comment>
<accession>A0A9D7DZP5</accession>
<dbReference type="Pfam" id="PF03852">
    <property type="entry name" value="Vsr"/>
    <property type="match status" value="1"/>
</dbReference>
<gene>
    <name evidence="7" type="primary">vsr</name>
    <name evidence="7" type="ORF">IPH26_13545</name>
</gene>
<keyword evidence="2 7" id="KW-0255">Endonuclease</keyword>
<dbReference type="Proteomes" id="UP000807785">
    <property type="component" value="Unassembled WGS sequence"/>
</dbReference>
<dbReference type="SUPFAM" id="SSF52980">
    <property type="entry name" value="Restriction endonuclease-like"/>
    <property type="match status" value="1"/>
</dbReference>
<dbReference type="Gene3D" id="3.40.960.10">
    <property type="entry name" value="VSR Endonuclease"/>
    <property type="match status" value="1"/>
</dbReference>
<sequence>MDIVPPAVRSQMMAGIKGKDTKPEMIVRRTLFAAGFRFRLHRRDLPGMPDVVLPGRKITIFVHGCFWHRHKDCDLAKLPSSNADFWRGKLDANVRRDKQAAEMLRTAGWRVLVIWECSTRGKAIHGLGARLLKWISGDASNGEIAGEAGGSGSTQA</sequence>
<evidence type="ECO:0000256" key="4">
    <source>
        <dbReference type="ARBA" id="ARBA00022801"/>
    </source>
</evidence>
<evidence type="ECO:0000256" key="2">
    <source>
        <dbReference type="ARBA" id="ARBA00022759"/>
    </source>
</evidence>
<evidence type="ECO:0000313" key="8">
    <source>
        <dbReference type="Proteomes" id="UP000807785"/>
    </source>
</evidence>
<dbReference type="NCBIfam" id="TIGR00632">
    <property type="entry name" value="vsr"/>
    <property type="match status" value="1"/>
</dbReference>
<keyword evidence="3" id="KW-0227">DNA damage</keyword>
<keyword evidence="1" id="KW-0540">Nuclease</keyword>
<evidence type="ECO:0000256" key="5">
    <source>
        <dbReference type="ARBA" id="ARBA00023204"/>
    </source>
</evidence>
<dbReference type="GO" id="GO:0004519">
    <property type="term" value="F:endonuclease activity"/>
    <property type="evidence" value="ECO:0007669"/>
    <property type="project" value="UniProtKB-KW"/>
</dbReference>
<keyword evidence="4" id="KW-0378">Hydrolase</keyword>
<dbReference type="GO" id="GO:0016787">
    <property type="term" value="F:hydrolase activity"/>
    <property type="evidence" value="ECO:0007669"/>
    <property type="project" value="UniProtKB-KW"/>
</dbReference>
<evidence type="ECO:0000313" key="7">
    <source>
        <dbReference type="EMBL" id="MBK6973903.1"/>
    </source>
</evidence>
<proteinExistence type="inferred from homology"/>
<dbReference type="InterPro" id="IPR011335">
    <property type="entry name" value="Restrct_endonuc-II-like"/>
</dbReference>